<organism evidence="3">
    <name type="scientific">Emiliania huxleyi</name>
    <name type="common">Coccolithophore</name>
    <name type="synonym">Pontosphaera huxleyi</name>
    <dbReference type="NCBI Taxonomy" id="2903"/>
    <lineage>
        <taxon>Eukaryota</taxon>
        <taxon>Haptista</taxon>
        <taxon>Haptophyta</taxon>
        <taxon>Prymnesiophyceae</taxon>
        <taxon>Isochrysidales</taxon>
        <taxon>Noelaerhabdaceae</taxon>
        <taxon>Emiliania</taxon>
    </lineage>
</organism>
<evidence type="ECO:0000259" key="1">
    <source>
        <dbReference type="PROSITE" id="PS50181"/>
    </source>
</evidence>
<dbReference type="InterPro" id="IPR001199">
    <property type="entry name" value="Cyt_B5-like_heme/steroid-bd"/>
</dbReference>
<dbReference type="SUPFAM" id="SSF81383">
    <property type="entry name" value="F-box domain"/>
    <property type="match status" value="1"/>
</dbReference>
<evidence type="ECO:0000313" key="3">
    <source>
        <dbReference type="EMBL" id="CAE0570891.1"/>
    </source>
</evidence>
<name>A0A7S3T135_EMIHU</name>
<dbReference type="InterPro" id="IPR036047">
    <property type="entry name" value="F-box-like_dom_sf"/>
</dbReference>
<evidence type="ECO:0000259" key="2">
    <source>
        <dbReference type="PROSITE" id="PS50255"/>
    </source>
</evidence>
<reference evidence="3" key="1">
    <citation type="submission" date="2021-01" db="EMBL/GenBank/DDBJ databases">
        <authorList>
            <person name="Corre E."/>
            <person name="Pelletier E."/>
            <person name="Niang G."/>
            <person name="Scheremetjew M."/>
            <person name="Finn R."/>
            <person name="Kale V."/>
            <person name="Holt S."/>
            <person name="Cochrane G."/>
            <person name="Meng A."/>
            <person name="Brown T."/>
            <person name="Cohen L."/>
        </authorList>
    </citation>
    <scope>NUCLEOTIDE SEQUENCE</scope>
    <source>
        <strain evidence="3">379</strain>
    </source>
</reference>
<feature type="domain" description="F-box" evidence="1">
    <location>
        <begin position="10"/>
        <end position="56"/>
    </location>
</feature>
<dbReference type="InterPro" id="IPR036400">
    <property type="entry name" value="Cyt_B5-like_heme/steroid_sf"/>
</dbReference>
<dbReference type="AlphaFoldDB" id="A0A7S3T135"/>
<dbReference type="PROSITE" id="PS50181">
    <property type="entry name" value="FBOX"/>
    <property type="match status" value="1"/>
</dbReference>
<dbReference type="PROSITE" id="PS50255">
    <property type="entry name" value="CYTOCHROME_B5_2"/>
    <property type="match status" value="1"/>
</dbReference>
<dbReference type="EMBL" id="HBIR01039064">
    <property type="protein sequence ID" value="CAE0570891.1"/>
    <property type="molecule type" value="Transcribed_RNA"/>
</dbReference>
<feature type="domain" description="Cytochrome b5 heme-binding" evidence="2">
    <location>
        <begin position="160"/>
        <end position="214"/>
    </location>
</feature>
<protein>
    <recommendedName>
        <fullName evidence="4">F-box domain-containing protein</fullName>
    </recommendedName>
</protein>
<dbReference type="Gene3D" id="3.10.120.10">
    <property type="entry name" value="Cytochrome b5-like heme/steroid binding domain"/>
    <property type="match status" value="1"/>
</dbReference>
<sequence length="309" mass="32647">MPPALPLSGPSLHDILPADVLTHVLAALPEADLLALSCSCRLLHRLVEDPAVWRASMRRRHGPVIERLFGDALPAPPAGRSWREHALAFDTEWLALARAPAEPGGQGRLLLRMRSECAAAWPTWLGVPPGGEPLFTVRLPLVRTAIPVYSLIAAPKTFGVYDATSFAANHPGGGALIHMGMACAGDDCTDLFDAANHTEHARSILRALVVPGLEQLPEPPPLKRPQPSLLRRAAARAVAALRAMPHSLACFATKRREVGFVKDEALAAARRAAAARAVAARAVARAAARGACALRGERAAPDDCGAASS</sequence>
<gene>
    <name evidence="3" type="ORF">EHUX00137_LOCUS30448</name>
</gene>
<evidence type="ECO:0008006" key="4">
    <source>
        <dbReference type="Google" id="ProtNLM"/>
    </source>
</evidence>
<dbReference type="Pfam" id="PF12937">
    <property type="entry name" value="F-box-like"/>
    <property type="match status" value="1"/>
</dbReference>
<dbReference type="SUPFAM" id="SSF55856">
    <property type="entry name" value="Cytochrome b5-like heme/steroid binding domain"/>
    <property type="match status" value="1"/>
</dbReference>
<accession>A0A7S3T135</accession>
<dbReference type="InterPro" id="IPR001810">
    <property type="entry name" value="F-box_dom"/>
</dbReference>
<dbReference type="Gene3D" id="1.20.1280.50">
    <property type="match status" value="1"/>
</dbReference>
<proteinExistence type="predicted"/>
<dbReference type="Pfam" id="PF00173">
    <property type="entry name" value="Cyt-b5"/>
    <property type="match status" value="1"/>
</dbReference>